<dbReference type="InterPro" id="IPR050321">
    <property type="entry name" value="Glycosyltr_2/OpgH_subfam"/>
</dbReference>
<dbReference type="GO" id="GO:0005886">
    <property type="term" value="C:plasma membrane"/>
    <property type="evidence" value="ECO:0007669"/>
    <property type="project" value="TreeGrafter"/>
</dbReference>
<reference evidence="11 12" key="1">
    <citation type="submission" date="2019-03" db="EMBL/GenBank/DDBJ databases">
        <authorList>
            <consortium name="Pathogen Informatics"/>
        </authorList>
    </citation>
    <scope>NUCLEOTIDE SEQUENCE</scope>
    <source>
        <strain evidence="11">5012STDY7626358</strain>
        <strain evidence="10 12">5012STDY7626430</strain>
    </source>
</reference>
<dbReference type="EMBL" id="CAAHCC010000001">
    <property type="protein sequence ID" value="VGK71285.1"/>
    <property type="molecule type" value="Genomic_DNA"/>
</dbReference>
<sequence>MDFYFSRFEHRRPPEPLSTPRWVRMIWQVLAVAALVLGANYIYWRWTASLNTDALWYAIPLVLAETLAWIGTVLFTINLWQEKDPPPGVPPTEINDCLRADEAVESRPIKVDLFIATYSEDVELVRLSIRDAMQMTYPGPLDYKVHVLDDGRRPEMKAVCEQEGANYITRQSNIGYKAGNLRNGLEHTDGDFLIICDADTRVFPTLLSHTLGYFRDPDVAWVQTPQWFFDLPEGEDLACWLAAQAMAWAGWRRKSSVR</sequence>
<gene>
    <name evidence="11" type="primary">acsAB_2</name>
    <name evidence="11" type="ORF">SAMEA4873559_01091</name>
    <name evidence="10" type="ORF">SAMEA4873632_00824</name>
</gene>
<dbReference type="GO" id="GO:0016758">
    <property type="term" value="F:hexosyltransferase activity"/>
    <property type="evidence" value="ECO:0007669"/>
    <property type="project" value="TreeGrafter"/>
</dbReference>
<keyword evidence="7 8" id="KW-0472">Membrane</keyword>
<evidence type="ECO:0000256" key="1">
    <source>
        <dbReference type="ARBA" id="ARBA00004141"/>
    </source>
</evidence>
<keyword evidence="5 8" id="KW-0812">Transmembrane</keyword>
<evidence type="ECO:0000256" key="7">
    <source>
        <dbReference type="ARBA" id="ARBA00023136"/>
    </source>
</evidence>
<evidence type="ECO:0000256" key="8">
    <source>
        <dbReference type="SAM" id="Phobius"/>
    </source>
</evidence>
<evidence type="ECO:0000256" key="2">
    <source>
        <dbReference type="ARBA" id="ARBA00004881"/>
    </source>
</evidence>
<evidence type="ECO:0000313" key="11">
    <source>
        <dbReference type="EMBL" id="VGM11783.1"/>
    </source>
</evidence>
<feature type="transmembrane region" description="Helical" evidence="8">
    <location>
        <begin position="21"/>
        <end position="43"/>
    </location>
</feature>
<organism evidence="11">
    <name type="scientific">Klebsiella pneumoniae</name>
    <dbReference type="NCBI Taxonomy" id="573"/>
    <lineage>
        <taxon>Bacteria</taxon>
        <taxon>Pseudomonadati</taxon>
        <taxon>Pseudomonadota</taxon>
        <taxon>Gammaproteobacteria</taxon>
        <taxon>Enterobacterales</taxon>
        <taxon>Enterobacteriaceae</taxon>
        <taxon>Klebsiella/Raoultella group</taxon>
        <taxon>Klebsiella</taxon>
        <taxon>Klebsiella pneumoniae complex</taxon>
    </lineage>
</organism>
<evidence type="ECO:0000256" key="6">
    <source>
        <dbReference type="ARBA" id="ARBA00022989"/>
    </source>
</evidence>
<accession>A0A486MF17</accession>
<evidence type="ECO:0000259" key="9">
    <source>
        <dbReference type="Pfam" id="PF00535"/>
    </source>
</evidence>
<keyword evidence="6 8" id="KW-1133">Transmembrane helix</keyword>
<evidence type="ECO:0000313" key="12">
    <source>
        <dbReference type="Proteomes" id="UP000376235"/>
    </source>
</evidence>
<dbReference type="PANTHER" id="PTHR43867">
    <property type="entry name" value="CELLULOSE SYNTHASE CATALYTIC SUBUNIT A [UDP-FORMING]"/>
    <property type="match status" value="1"/>
</dbReference>
<protein>
    <submittedName>
        <fullName evidence="11">Cellulose synthase (UDP-forming)</fullName>
    </submittedName>
</protein>
<proteinExistence type="predicted"/>
<dbReference type="Pfam" id="PF00535">
    <property type="entry name" value="Glycos_transf_2"/>
    <property type="match status" value="1"/>
</dbReference>
<dbReference type="Proteomes" id="UP000376235">
    <property type="component" value="Unassembled WGS sequence"/>
</dbReference>
<comment type="pathway">
    <text evidence="2">Glycan metabolism.</text>
</comment>
<keyword evidence="3" id="KW-0328">Glycosyltransferase</keyword>
<dbReference type="PANTHER" id="PTHR43867:SF2">
    <property type="entry name" value="CELLULOSE SYNTHASE CATALYTIC SUBUNIT A [UDP-FORMING]"/>
    <property type="match status" value="1"/>
</dbReference>
<name>A0A486MF17_KLEPN</name>
<evidence type="ECO:0000256" key="3">
    <source>
        <dbReference type="ARBA" id="ARBA00022676"/>
    </source>
</evidence>
<feature type="transmembrane region" description="Helical" evidence="8">
    <location>
        <begin position="55"/>
        <end position="77"/>
    </location>
</feature>
<feature type="domain" description="Glycosyltransferase 2-like" evidence="9">
    <location>
        <begin position="114"/>
        <end position="226"/>
    </location>
</feature>
<dbReference type="Gene3D" id="3.90.550.10">
    <property type="entry name" value="Spore Coat Polysaccharide Biosynthesis Protein SpsA, Chain A"/>
    <property type="match status" value="1"/>
</dbReference>
<dbReference type="AlphaFoldDB" id="A0A486MF17"/>
<dbReference type="InterPro" id="IPR029044">
    <property type="entry name" value="Nucleotide-diphossugar_trans"/>
</dbReference>
<comment type="subcellular location">
    <subcellularLocation>
        <location evidence="1">Membrane</location>
        <topology evidence="1">Multi-pass membrane protein</topology>
    </subcellularLocation>
</comment>
<evidence type="ECO:0000256" key="4">
    <source>
        <dbReference type="ARBA" id="ARBA00022679"/>
    </source>
</evidence>
<dbReference type="SUPFAM" id="SSF53448">
    <property type="entry name" value="Nucleotide-diphospho-sugar transferases"/>
    <property type="match status" value="1"/>
</dbReference>
<dbReference type="InterPro" id="IPR001173">
    <property type="entry name" value="Glyco_trans_2-like"/>
</dbReference>
<keyword evidence="4" id="KW-0808">Transferase</keyword>
<evidence type="ECO:0000256" key="5">
    <source>
        <dbReference type="ARBA" id="ARBA00022692"/>
    </source>
</evidence>
<dbReference type="EMBL" id="CAAHDD010000002">
    <property type="protein sequence ID" value="VGM11783.1"/>
    <property type="molecule type" value="Genomic_DNA"/>
</dbReference>
<evidence type="ECO:0000313" key="10">
    <source>
        <dbReference type="EMBL" id="VGK71285.1"/>
    </source>
</evidence>